<feature type="transmembrane region" description="Helical" evidence="7">
    <location>
        <begin position="243"/>
        <end position="265"/>
    </location>
</feature>
<evidence type="ECO:0008006" key="12">
    <source>
        <dbReference type="Google" id="ProtNLM"/>
    </source>
</evidence>
<dbReference type="Pfam" id="PF06750">
    <property type="entry name" value="A24_N_bact"/>
    <property type="match status" value="1"/>
</dbReference>
<organism evidence="10 11">
    <name type="scientific">Candidatus Lloydbacteria bacterium RIFCSPHIGHO2_01_FULL_41_20</name>
    <dbReference type="NCBI Taxonomy" id="1798657"/>
    <lineage>
        <taxon>Bacteria</taxon>
        <taxon>Candidatus Lloydiibacteriota</taxon>
    </lineage>
</organism>
<feature type="transmembrane region" description="Helical" evidence="7">
    <location>
        <begin position="198"/>
        <end position="231"/>
    </location>
</feature>
<comment type="similarity">
    <text evidence="2">Belongs to the peptidase A24 family.</text>
</comment>
<dbReference type="STRING" id="1798657.A2648_01210"/>
<reference evidence="10 11" key="1">
    <citation type="journal article" date="2016" name="Nat. Commun.">
        <title>Thousands of microbial genomes shed light on interconnected biogeochemical processes in an aquifer system.</title>
        <authorList>
            <person name="Anantharaman K."/>
            <person name="Brown C.T."/>
            <person name="Hug L.A."/>
            <person name="Sharon I."/>
            <person name="Castelle C.J."/>
            <person name="Probst A.J."/>
            <person name="Thomas B.C."/>
            <person name="Singh A."/>
            <person name="Wilkins M.J."/>
            <person name="Karaoz U."/>
            <person name="Brodie E.L."/>
            <person name="Williams K.H."/>
            <person name="Hubbard S.S."/>
            <person name="Banfield J.F."/>
        </authorList>
    </citation>
    <scope>NUCLEOTIDE SEQUENCE [LARGE SCALE GENOMIC DNA]</scope>
</reference>
<dbReference type="PANTHER" id="PTHR30487:SF0">
    <property type="entry name" value="PREPILIN LEADER PEPTIDASE_N-METHYLTRANSFERASE-RELATED"/>
    <property type="match status" value="1"/>
</dbReference>
<dbReference type="InterPro" id="IPR000045">
    <property type="entry name" value="Prepilin_IV_endopep_pep"/>
</dbReference>
<feature type="transmembrane region" description="Helical" evidence="7">
    <location>
        <begin position="12"/>
        <end position="36"/>
    </location>
</feature>
<dbReference type="GO" id="GO:0006465">
    <property type="term" value="P:signal peptide processing"/>
    <property type="evidence" value="ECO:0007669"/>
    <property type="project" value="TreeGrafter"/>
</dbReference>
<evidence type="ECO:0000313" key="11">
    <source>
        <dbReference type="Proteomes" id="UP000178841"/>
    </source>
</evidence>
<evidence type="ECO:0000313" key="10">
    <source>
        <dbReference type="EMBL" id="OGZ04187.1"/>
    </source>
</evidence>
<feature type="domain" description="Prepilin type IV endopeptidase peptidase" evidence="8">
    <location>
        <begin position="120"/>
        <end position="227"/>
    </location>
</feature>
<dbReference type="InterPro" id="IPR010627">
    <property type="entry name" value="Prepilin_pept_A24_N"/>
</dbReference>
<evidence type="ECO:0000256" key="7">
    <source>
        <dbReference type="SAM" id="Phobius"/>
    </source>
</evidence>
<keyword evidence="5 7" id="KW-1133">Transmembrane helix</keyword>
<dbReference type="Pfam" id="PF01478">
    <property type="entry name" value="Peptidase_A24"/>
    <property type="match status" value="1"/>
</dbReference>
<comment type="caution">
    <text evidence="10">The sequence shown here is derived from an EMBL/GenBank/DDBJ whole genome shotgun (WGS) entry which is preliminary data.</text>
</comment>
<dbReference type="AlphaFoldDB" id="A0A1G2CSH8"/>
<proteinExistence type="inferred from homology"/>
<evidence type="ECO:0000256" key="3">
    <source>
        <dbReference type="ARBA" id="ARBA00022475"/>
    </source>
</evidence>
<evidence type="ECO:0000259" key="9">
    <source>
        <dbReference type="Pfam" id="PF06750"/>
    </source>
</evidence>
<feature type="domain" description="Prepilin peptidase A24 N-terminal" evidence="9">
    <location>
        <begin position="22"/>
        <end position="102"/>
    </location>
</feature>
<dbReference type="InterPro" id="IPR050882">
    <property type="entry name" value="Prepilin_peptidase/N-MTase"/>
</dbReference>
<protein>
    <recommendedName>
        <fullName evidence="12">Prepilin peptidase</fullName>
    </recommendedName>
</protein>
<dbReference type="GO" id="GO:0005886">
    <property type="term" value="C:plasma membrane"/>
    <property type="evidence" value="ECO:0007669"/>
    <property type="project" value="UniProtKB-SubCell"/>
</dbReference>
<dbReference type="Gene3D" id="1.20.120.1220">
    <property type="match status" value="1"/>
</dbReference>
<evidence type="ECO:0000256" key="6">
    <source>
        <dbReference type="ARBA" id="ARBA00023136"/>
    </source>
</evidence>
<evidence type="ECO:0000256" key="2">
    <source>
        <dbReference type="ARBA" id="ARBA00005801"/>
    </source>
</evidence>
<keyword evidence="4 7" id="KW-0812">Transmembrane</keyword>
<accession>A0A1G2CSH8</accession>
<comment type="subcellular location">
    <subcellularLocation>
        <location evidence="1">Cell membrane</location>
        <topology evidence="1">Multi-pass membrane protein</topology>
    </subcellularLocation>
</comment>
<feature type="transmembrane region" description="Helical" evidence="7">
    <location>
        <begin position="143"/>
        <end position="161"/>
    </location>
</feature>
<evidence type="ECO:0000256" key="5">
    <source>
        <dbReference type="ARBA" id="ARBA00022989"/>
    </source>
</evidence>
<feature type="transmembrane region" description="Helical" evidence="7">
    <location>
        <begin position="167"/>
        <end position="186"/>
    </location>
</feature>
<dbReference type="PANTHER" id="PTHR30487">
    <property type="entry name" value="TYPE 4 PREPILIN-LIKE PROTEINS LEADER PEPTIDE-PROCESSING ENZYME"/>
    <property type="match status" value="1"/>
</dbReference>
<sequence>MFLSLPVIIKRMEYLVFLSVFVFGTIIGSFLNVVIFRYNTNFSLGGRSICLYCGKILRWYELVPLISFLVLKGRCATCRSRLSLQYPSVEFMAGTLFLFSFIYAKNNMIEAIFYFLPYLWVVMSLILVIVVYDLRHKIIPDGLVFFFILLSLLRPVIFLLPGENITLALLSGPVFALPFMALFFFSRGRWIGLGDAKLVLGIGWFLGMVSAGLALLFSFWIGAVVAIFLLLLKDRKFTMESEIPFAPFLVLGLIIALFVPTSYLLRVLGFSG</sequence>
<evidence type="ECO:0000259" key="8">
    <source>
        <dbReference type="Pfam" id="PF01478"/>
    </source>
</evidence>
<dbReference type="GO" id="GO:0004190">
    <property type="term" value="F:aspartic-type endopeptidase activity"/>
    <property type="evidence" value="ECO:0007669"/>
    <property type="project" value="InterPro"/>
</dbReference>
<gene>
    <name evidence="10" type="ORF">A2648_01210</name>
</gene>
<feature type="transmembrane region" description="Helical" evidence="7">
    <location>
        <begin position="84"/>
        <end position="105"/>
    </location>
</feature>
<dbReference type="EMBL" id="MHLH01000010">
    <property type="protein sequence ID" value="OGZ04187.1"/>
    <property type="molecule type" value="Genomic_DNA"/>
</dbReference>
<keyword evidence="3" id="KW-1003">Cell membrane</keyword>
<evidence type="ECO:0000256" key="4">
    <source>
        <dbReference type="ARBA" id="ARBA00022692"/>
    </source>
</evidence>
<evidence type="ECO:0000256" key="1">
    <source>
        <dbReference type="ARBA" id="ARBA00004651"/>
    </source>
</evidence>
<feature type="transmembrane region" description="Helical" evidence="7">
    <location>
        <begin position="111"/>
        <end position="131"/>
    </location>
</feature>
<name>A0A1G2CSH8_9BACT</name>
<dbReference type="Proteomes" id="UP000178841">
    <property type="component" value="Unassembled WGS sequence"/>
</dbReference>
<keyword evidence="6 7" id="KW-0472">Membrane</keyword>